<dbReference type="InterPro" id="IPR011703">
    <property type="entry name" value="ATPase_AAA-3"/>
</dbReference>
<sequence length="370" mass="40072">MTDAPPPDAPVPGAPVSGGPVPDASIPAPAAQAPVDQDKLREEAAEFRVIFERVRSEVGRVMVGQKDVIEAVLTALFAGGNVLLEGVPGLGKTELVKALSKVLDLDFKRIQFTPDLMPADIVGTQVMSADETGQYQFEFRQGPIFTQLLLADEINRASPKTQSALLETMQEGSVTTSGTRYILEQPFFVMATQNPLEQEGTYPLPEAQLDRFLFKVNVPLPDRAELNEIVARTILKQPIDPEQVLDSAAILRHRRTLNNVVVTEAVRDYAVRLVLSTHPSAVLAQGEAGEAVTRYVKAGASPRAAQSLIKAARVRALAEGRPHAAFEDVAHFAPAVLQHRVLLNYDGQADDVSVPDLIADLTKSLPERQA</sequence>
<dbReference type="InterPro" id="IPR050764">
    <property type="entry name" value="CbbQ/NirQ/NorQ/GpvN"/>
</dbReference>
<feature type="compositionally biased region" description="Pro residues" evidence="1">
    <location>
        <begin position="1"/>
        <end position="13"/>
    </location>
</feature>
<dbReference type="InterPro" id="IPR041628">
    <property type="entry name" value="ChlI/MoxR_AAA_lid"/>
</dbReference>
<evidence type="ECO:0000259" key="2">
    <source>
        <dbReference type="SMART" id="SM00382"/>
    </source>
</evidence>
<proteinExistence type="predicted"/>
<accession>A0ABX1VC33</accession>
<dbReference type="InterPro" id="IPR003593">
    <property type="entry name" value="AAA+_ATPase"/>
</dbReference>
<dbReference type="Proteomes" id="UP000609651">
    <property type="component" value="Unassembled WGS sequence"/>
</dbReference>
<dbReference type="Pfam" id="PF07726">
    <property type="entry name" value="AAA_3"/>
    <property type="match status" value="1"/>
</dbReference>
<evidence type="ECO:0000313" key="3">
    <source>
        <dbReference type="EMBL" id="NNJ25619.1"/>
    </source>
</evidence>
<dbReference type="Pfam" id="PF17863">
    <property type="entry name" value="AAA_lid_2"/>
    <property type="match status" value="1"/>
</dbReference>
<dbReference type="InterPro" id="IPR001270">
    <property type="entry name" value="ClpA/B"/>
</dbReference>
<keyword evidence="4" id="KW-1185">Reference proteome</keyword>
<dbReference type="EMBL" id="WTPX01000043">
    <property type="protein sequence ID" value="NNJ25619.1"/>
    <property type="molecule type" value="Genomic_DNA"/>
</dbReference>
<organism evidence="3 4">
    <name type="scientific">Alienimonas chondri</name>
    <dbReference type="NCBI Taxonomy" id="2681879"/>
    <lineage>
        <taxon>Bacteria</taxon>
        <taxon>Pseudomonadati</taxon>
        <taxon>Planctomycetota</taxon>
        <taxon>Planctomycetia</taxon>
        <taxon>Planctomycetales</taxon>
        <taxon>Planctomycetaceae</taxon>
        <taxon>Alienimonas</taxon>
    </lineage>
</organism>
<feature type="region of interest" description="Disordered" evidence="1">
    <location>
        <begin position="1"/>
        <end position="37"/>
    </location>
</feature>
<comment type="caution">
    <text evidence="3">The sequence shown here is derived from an EMBL/GenBank/DDBJ whole genome shotgun (WGS) entry which is preliminary data.</text>
</comment>
<evidence type="ECO:0000256" key="1">
    <source>
        <dbReference type="SAM" id="MobiDB-lite"/>
    </source>
</evidence>
<feature type="compositionally biased region" description="Low complexity" evidence="1">
    <location>
        <begin position="14"/>
        <end position="34"/>
    </location>
</feature>
<dbReference type="Gene3D" id="1.10.8.80">
    <property type="entry name" value="Magnesium chelatase subunit I, C-Terminal domain"/>
    <property type="match status" value="1"/>
</dbReference>
<name>A0ABX1VC33_9PLAN</name>
<gene>
    <name evidence="3" type="ORF">LzC2_16910</name>
</gene>
<dbReference type="PRINTS" id="PR00300">
    <property type="entry name" value="CLPPROTEASEA"/>
</dbReference>
<dbReference type="Gene3D" id="3.40.50.300">
    <property type="entry name" value="P-loop containing nucleotide triphosphate hydrolases"/>
    <property type="match status" value="1"/>
</dbReference>
<dbReference type="PANTHER" id="PTHR42759">
    <property type="entry name" value="MOXR FAMILY PROTEIN"/>
    <property type="match status" value="1"/>
</dbReference>
<dbReference type="PANTHER" id="PTHR42759:SF1">
    <property type="entry name" value="MAGNESIUM-CHELATASE SUBUNIT CHLD"/>
    <property type="match status" value="1"/>
</dbReference>
<dbReference type="InterPro" id="IPR027417">
    <property type="entry name" value="P-loop_NTPase"/>
</dbReference>
<dbReference type="RefSeq" id="WP_171185818.1">
    <property type="nucleotide sequence ID" value="NZ_WTPX01000043.1"/>
</dbReference>
<reference evidence="3 4" key="1">
    <citation type="journal article" date="2020" name="Syst. Appl. Microbiol.">
        <title>Alienimonas chondri sp. nov., a novel planctomycete isolated from the biofilm of the red alga Chondrus crispus.</title>
        <authorList>
            <person name="Vitorino I."/>
            <person name="Albuquerque L."/>
            <person name="Wiegand S."/>
            <person name="Kallscheuer N."/>
            <person name="da Costa M.S."/>
            <person name="Lobo-da-Cunha A."/>
            <person name="Jogler C."/>
            <person name="Lage O.M."/>
        </authorList>
    </citation>
    <scope>NUCLEOTIDE SEQUENCE [LARGE SCALE GENOMIC DNA]</scope>
    <source>
        <strain evidence="3 4">LzC2</strain>
    </source>
</reference>
<dbReference type="PIRSF" id="PIRSF002849">
    <property type="entry name" value="AAA_ATPase_chaperone_MoxR_prd"/>
    <property type="match status" value="1"/>
</dbReference>
<dbReference type="SMART" id="SM00382">
    <property type="entry name" value="AAA"/>
    <property type="match status" value="1"/>
</dbReference>
<dbReference type="CDD" id="cd00009">
    <property type="entry name" value="AAA"/>
    <property type="match status" value="1"/>
</dbReference>
<dbReference type="SUPFAM" id="SSF52540">
    <property type="entry name" value="P-loop containing nucleoside triphosphate hydrolases"/>
    <property type="match status" value="1"/>
</dbReference>
<evidence type="ECO:0000313" key="4">
    <source>
        <dbReference type="Proteomes" id="UP000609651"/>
    </source>
</evidence>
<feature type="domain" description="AAA+ ATPase" evidence="2">
    <location>
        <begin position="78"/>
        <end position="222"/>
    </location>
</feature>
<protein>
    <recommendedName>
        <fullName evidence="2">AAA+ ATPase domain-containing protein</fullName>
    </recommendedName>
</protein>